<keyword evidence="2" id="KW-1185">Reference proteome</keyword>
<name>A0ABU8EV87_9GAMM</name>
<organism evidence="1 2">
    <name type="scientific">Pseudoalteromonas spongiae</name>
    <dbReference type="NCBI Taxonomy" id="298657"/>
    <lineage>
        <taxon>Bacteria</taxon>
        <taxon>Pseudomonadati</taxon>
        <taxon>Pseudomonadota</taxon>
        <taxon>Gammaproteobacteria</taxon>
        <taxon>Alteromonadales</taxon>
        <taxon>Pseudoalteromonadaceae</taxon>
        <taxon>Pseudoalteromonas</taxon>
    </lineage>
</organism>
<dbReference type="Pfam" id="PF14882">
    <property type="entry name" value="INT_rpt"/>
    <property type="match status" value="4"/>
</dbReference>
<dbReference type="Proteomes" id="UP001382455">
    <property type="component" value="Unassembled WGS sequence"/>
</dbReference>
<evidence type="ECO:0000313" key="2">
    <source>
        <dbReference type="Proteomes" id="UP001382455"/>
    </source>
</evidence>
<proteinExistence type="predicted"/>
<comment type="caution">
    <text evidence="1">The sequence shown here is derived from an EMBL/GenBank/DDBJ whole genome shotgun (WGS) entry which is preliminary data.</text>
</comment>
<sequence length="317" mass="37897">MSKRDFYTTFAEAKHAAHTFNFTSAIDYRYRRCQCDSRLHSNPQSYYKNEWQGWHDFLNTAPATERLYKDYSSAKRVAANANFKNARAYKLFCKSVDERLPKVPEQFYAEQWQGWSHFLGIKKKTYYQDYKEAQQAAKALGISSSLAYFAKRIEHDEKLPPNPIKHYVNDWVSWYDFLGTKREDNKLYSEYNTAKSVAKQFKFTSASDYQKRAKRCDIRLPCKPREKYKEDWISWRDFLGLCDCNQHTLPSFSTLKTMVREQQFRSINDYVTKRHFIADNLPILPNEVYDEWQGWRDFLGASYRTNPYFPTLIHNMR</sequence>
<reference evidence="1 2" key="1">
    <citation type="submission" date="2023-12" db="EMBL/GenBank/DDBJ databases">
        <title>Friends and Foes: Symbiotic and Algicidal bacterial influence on Karenia brevis blooms.</title>
        <authorList>
            <person name="Fei C."/>
            <person name="Mohamed A.R."/>
            <person name="Booker A."/>
            <person name="Arshad M."/>
            <person name="Klass S."/>
            <person name="Ahn S."/>
            <person name="Gilbert P.M."/>
            <person name="Heil C.A."/>
            <person name="Martinez J.M."/>
            <person name="Amin S.A."/>
        </authorList>
    </citation>
    <scope>NUCLEOTIDE SEQUENCE [LARGE SCALE GENOMIC DNA]</scope>
    <source>
        <strain evidence="1 2">CE15</strain>
    </source>
</reference>
<dbReference type="RefSeq" id="WP_336435954.1">
    <property type="nucleotide sequence ID" value="NZ_JBAWKS010000002.1"/>
</dbReference>
<dbReference type="InterPro" id="IPR028229">
    <property type="entry name" value="Integrase_rpt"/>
</dbReference>
<dbReference type="EMBL" id="JBAWKS010000002">
    <property type="protein sequence ID" value="MEI4550882.1"/>
    <property type="molecule type" value="Genomic_DNA"/>
</dbReference>
<protein>
    <submittedName>
        <fullName evidence="1">Integrase repeat-containing protein</fullName>
    </submittedName>
</protein>
<gene>
    <name evidence="1" type="ORF">WAE96_14520</name>
</gene>
<accession>A0ABU8EV87</accession>
<evidence type="ECO:0000313" key="1">
    <source>
        <dbReference type="EMBL" id="MEI4550882.1"/>
    </source>
</evidence>